<dbReference type="PROSITE" id="PS52035">
    <property type="entry name" value="PEPTIDASE_M14"/>
    <property type="match status" value="1"/>
</dbReference>
<organism evidence="9 10">
    <name type="scientific">Aequorivita viscosa</name>
    <dbReference type="NCBI Taxonomy" id="797419"/>
    <lineage>
        <taxon>Bacteria</taxon>
        <taxon>Pseudomonadati</taxon>
        <taxon>Bacteroidota</taxon>
        <taxon>Flavobacteriia</taxon>
        <taxon>Flavobacteriales</taxon>
        <taxon>Flavobacteriaceae</taxon>
        <taxon>Aequorivita</taxon>
    </lineage>
</organism>
<protein>
    <submittedName>
        <fullName evidence="9">Zinc carboxypeptidase</fullName>
    </submittedName>
</protein>
<dbReference type="RefSeq" id="WP_073216191.1">
    <property type="nucleotide sequence ID" value="NZ_FNNS01000001.1"/>
</dbReference>
<dbReference type="Gene3D" id="3.40.630.10">
    <property type="entry name" value="Zn peptidases"/>
    <property type="match status" value="1"/>
</dbReference>
<evidence type="ECO:0000256" key="3">
    <source>
        <dbReference type="ARBA" id="ARBA00022670"/>
    </source>
</evidence>
<comment type="cofactor">
    <cofactor evidence="1">
        <name>Zn(2+)</name>
        <dbReference type="ChEBI" id="CHEBI:29105"/>
    </cofactor>
</comment>
<keyword evidence="6" id="KW-0482">Metalloprotease</keyword>
<keyword evidence="5" id="KW-0862">Zinc</keyword>
<keyword evidence="3" id="KW-0645">Protease</keyword>
<dbReference type="PANTHER" id="PTHR11705">
    <property type="entry name" value="PROTEASE FAMILY M14 CARBOXYPEPTIDASE A,B"/>
    <property type="match status" value="1"/>
</dbReference>
<gene>
    <name evidence="9" type="ORF">SAMN04487908_10639</name>
</gene>
<keyword evidence="9" id="KW-0121">Carboxypeptidase</keyword>
<dbReference type="GO" id="GO:0004181">
    <property type="term" value="F:metallocarboxypeptidase activity"/>
    <property type="evidence" value="ECO:0007669"/>
    <property type="project" value="InterPro"/>
</dbReference>
<accession>A0A1M6ED69</accession>
<evidence type="ECO:0000256" key="2">
    <source>
        <dbReference type="ARBA" id="ARBA00005988"/>
    </source>
</evidence>
<name>A0A1M6ED69_9FLAO</name>
<dbReference type="Pfam" id="PF00246">
    <property type="entry name" value="Peptidase_M14"/>
    <property type="match status" value="1"/>
</dbReference>
<dbReference type="Proteomes" id="UP000184172">
    <property type="component" value="Unassembled WGS sequence"/>
</dbReference>
<dbReference type="PANTHER" id="PTHR11705:SF143">
    <property type="entry name" value="SLL0236 PROTEIN"/>
    <property type="match status" value="1"/>
</dbReference>
<dbReference type="GO" id="GO:0008270">
    <property type="term" value="F:zinc ion binding"/>
    <property type="evidence" value="ECO:0007669"/>
    <property type="project" value="InterPro"/>
</dbReference>
<dbReference type="EMBL" id="FQYV01000006">
    <property type="protein sequence ID" value="SHI83381.1"/>
    <property type="molecule type" value="Genomic_DNA"/>
</dbReference>
<evidence type="ECO:0000256" key="5">
    <source>
        <dbReference type="ARBA" id="ARBA00022833"/>
    </source>
</evidence>
<evidence type="ECO:0000259" key="8">
    <source>
        <dbReference type="PROSITE" id="PS52035"/>
    </source>
</evidence>
<dbReference type="SUPFAM" id="SSF53187">
    <property type="entry name" value="Zn-dependent exopeptidases"/>
    <property type="match status" value="1"/>
</dbReference>
<feature type="domain" description="Peptidase M14" evidence="8">
    <location>
        <begin position="7"/>
        <end position="270"/>
    </location>
</feature>
<evidence type="ECO:0000313" key="10">
    <source>
        <dbReference type="Proteomes" id="UP000184172"/>
    </source>
</evidence>
<comment type="caution">
    <text evidence="7">Lacks conserved residue(s) required for the propagation of feature annotation.</text>
</comment>
<dbReference type="InterPro" id="IPR000834">
    <property type="entry name" value="Peptidase_M14"/>
</dbReference>
<evidence type="ECO:0000256" key="6">
    <source>
        <dbReference type="ARBA" id="ARBA00023049"/>
    </source>
</evidence>
<dbReference type="AlphaFoldDB" id="A0A1M6ED69"/>
<sequence length="373" mass="42393">MEIENWYRNNFEARLGGRYITSKMILPLLNEYKNKFKISIVGASEKDKNIHLIKIGNGGKTILAWSQMHGNESTTTKAIFDLLKFLNQKDFFQNEIQNFLNTYSLYVIPILNPDGAALYTRENVNGIDLNRDAQKLSQSESRCLRTVFDTLKPSMCLNMHDQRTIYGFDNGMPATVSFLSPAANAARSVTKARMVAMKNIVRMNNCLQKFIPGQVGRYDDSFNSACVGDTFQMEGVPTILFEAGHYKDDYKREKTREFIFYALLTLFDIMGGRQKVDYNDYFAIPENRNNYRDIIIRNAKLASHTSLKDAAIQYVEVLNNGVIIHVPHLDEIGGLEKLFGHLEIDAQGSEILTNTDKTLTYGVKVSDIIGFRA</sequence>
<keyword evidence="10" id="KW-1185">Reference proteome</keyword>
<evidence type="ECO:0000313" key="9">
    <source>
        <dbReference type="EMBL" id="SHI83381.1"/>
    </source>
</evidence>
<dbReference type="GO" id="GO:0006508">
    <property type="term" value="P:proteolysis"/>
    <property type="evidence" value="ECO:0007669"/>
    <property type="project" value="UniProtKB-KW"/>
</dbReference>
<dbReference type="GO" id="GO:0005615">
    <property type="term" value="C:extracellular space"/>
    <property type="evidence" value="ECO:0007669"/>
    <property type="project" value="TreeGrafter"/>
</dbReference>
<keyword evidence="4" id="KW-0378">Hydrolase</keyword>
<dbReference type="STRING" id="797419.SAMN05216556_101110"/>
<evidence type="ECO:0000256" key="1">
    <source>
        <dbReference type="ARBA" id="ARBA00001947"/>
    </source>
</evidence>
<proteinExistence type="inferred from homology"/>
<evidence type="ECO:0000256" key="7">
    <source>
        <dbReference type="PROSITE-ProRule" id="PRU01379"/>
    </source>
</evidence>
<comment type="similarity">
    <text evidence="2 7">Belongs to the peptidase M14 family.</text>
</comment>
<reference evidence="10" key="1">
    <citation type="submission" date="2016-11" db="EMBL/GenBank/DDBJ databases">
        <authorList>
            <person name="Varghese N."/>
            <person name="Submissions S."/>
        </authorList>
    </citation>
    <scope>NUCLEOTIDE SEQUENCE [LARGE SCALE GENOMIC DNA]</scope>
    <source>
        <strain evidence="10">DSM 26349</strain>
    </source>
</reference>
<evidence type="ECO:0000256" key="4">
    <source>
        <dbReference type="ARBA" id="ARBA00022801"/>
    </source>
</evidence>